<evidence type="ECO:0000259" key="2">
    <source>
        <dbReference type="Pfam" id="PF00857"/>
    </source>
</evidence>
<dbReference type="InterPro" id="IPR000868">
    <property type="entry name" value="Isochorismatase-like_dom"/>
</dbReference>
<protein>
    <submittedName>
        <fullName evidence="3">N-carbamoylsarcosine amidohydrolase</fullName>
    </submittedName>
</protein>
<dbReference type="Pfam" id="PF00857">
    <property type="entry name" value="Isochorismatase"/>
    <property type="match status" value="1"/>
</dbReference>
<evidence type="ECO:0000313" key="4">
    <source>
        <dbReference type="Proteomes" id="UP001501803"/>
    </source>
</evidence>
<dbReference type="RefSeq" id="WP_345061705.1">
    <property type="nucleotide sequence ID" value="NZ_BAABCN010000002.1"/>
</dbReference>
<dbReference type="PANTHER" id="PTHR43540">
    <property type="entry name" value="PEROXYUREIDOACRYLATE/UREIDOACRYLATE AMIDOHYDROLASE-RELATED"/>
    <property type="match status" value="1"/>
</dbReference>
<dbReference type="Proteomes" id="UP001501803">
    <property type="component" value="Unassembled WGS sequence"/>
</dbReference>
<evidence type="ECO:0000256" key="1">
    <source>
        <dbReference type="ARBA" id="ARBA00022801"/>
    </source>
</evidence>
<gene>
    <name evidence="3" type="ORF">GCM10022381_03680</name>
</gene>
<dbReference type="Gene3D" id="3.40.50.850">
    <property type="entry name" value="Isochorismatase-like"/>
    <property type="match status" value="1"/>
</dbReference>
<dbReference type="SUPFAM" id="SSF52499">
    <property type="entry name" value="Isochorismatase-like hydrolases"/>
    <property type="match status" value="1"/>
</dbReference>
<proteinExistence type="predicted"/>
<sequence length="210" mass="21864">MTEADVQGGFAAGFAGTLSPGRLPVLLSIDLMRAYFDPDSPLCLPSDSFLGVAAEVIAAARRESVPVIHTVVRYREGSADGGIFIDKVPALRALIGDSAVGATMPSVAPTADETVIVKQFASAFFGTDLAARLRATGVDTVVIIGTSTSGCVRATAVDAIQYGFVPLVVSDAVGDRDEAVHRASLYDLQAKYAEVIDSPTAIAYLRGVSR</sequence>
<dbReference type="InterPro" id="IPR036380">
    <property type="entry name" value="Isochorismatase-like_sf"/>
</dbReference>
<reference evidence="4" key="1">
    <citation type="journal article" date="2019" name="Int. J. Syst. Evol. Microbiol.">
        <title>The Global Catalogue of Microorganisms (GCM) 10K type strain sequencing project: providing services to taxonomists for standard genome sequencing and annotation.</title>
        <authorList>
            <consortium name="The Broad Institute Genomics Platform"/>
            <consortium name="The Broad Institute Genome Sequencing Center for Infectious Disease"/>
            <person name="Wu L."/>
            <person name="Ma J."/>
        </authorList>
    </citation>
    <scope>NUCLEOTIDE SEQUENCE [LARGE SCALE GENOMIC DNA]</scope>
    <source>
        <strain evidence="4">JCM 17021</strain>
    </source>
</reference>
<dbReference type="PANTHER" id="PTHR43540:SF1">
    <property type="entry name" value="ISOCHORISMATASE HYDROLASE"/>
    <property type="match status" value="1"/>
</dbReference>
<feature type="domain" description="Isochorismatase-like" evidence="2">
    <location>
        <begin position="25"/>
        <end position="198"/>
    </location>
</feature>
<comment type="caution">
    <text evidence="3">The sequence shown here is derived from an EMBL/GenBank/DDBJ whole genome shotgun (WGS) entry which is preliminary data.</text>
</comment>
<dbReference type="InterPro" id="IPR050272">
    <property type="entry name" value="Isochorismatase-like_hydrls"/>
</dbReference>
<organism evidence="3 4">
    <name type="scientific">Leifsonia kafniensis</name>
    <dbReference type="NCBI Taxonomy" id="475957"/>
    <lineage>
        <taxon>Bacteria</taxon>
        <taxon>Bacillati</taxon>
        <taxon>Actinomycetota</taxon>
        <taxon>Actinomycetes</taxon>
        <taxon>Micrococcales</taxon>
        <taxon>Microbacteriaceae</taxon>
        <taxon>Leifsonia</taxon>
    </lineage>
</organism>
<dbReference type="EMBL" id="BAABCN010000002">
    <property type="protein sequence ID" value="GAA3862826.1"/>
    <property type="molecule type" value="Genomic_DNA"/>
</dbReference>
<keyword evidence="4" id="KW-1185">Reference proteome</keyword>
<evidence type="ECO:0000313" key="3">
    <source>
        <dbReference type="EMBL" id="GAA3862826.1"/>
    </source>
</evidence>
<name>A0ABP7K1X0_9MICO</name>
<keyword evidence="1" id="KW-0378">Hydrolase</keyword>
<accession>A0ABP7K1X0</accession>